<dbReference type="InterPro" id="IPR000073">
    <property type="entry name" value="AB_hydrolase_1"/>
</dbReference>
<proteinExistence type="predicted"/>
<evidence type="ECO:0000313" key="2">
    <source>
        <dbReference type="EMBL" id="MBK1705667.1"/>
    </source>
</evidence>
<gene>
    <name evidence="2" type="ORF">CKO40_14155</name>
</gene>
<organism evidence="2 3">
    <name type="scientific">Halochromatium glycolicum</name>
    <dbReference type="NCBI Taxonomy" id="85075"/>
    <lineage>
        <taxon>Bacteria</taxon>
        <taxon>Pseudomonadati</taxon>
        <taxon>Pseudomonadota</taxon>
        <taxon>Gammaproteobacteria</taxon>
        <taxon>Chromatiales</taxon>
        <taxon>Chromatiaceae</taxon>
        <taxon>Halochromatium</taxon>
    </lineage>
</organism>
<dbReference type="RefSeq" id="WP_200346887.1">
    <property type="nucleotide sequence ID" value="NZ_NRSJ01000026.1"/>
</dbReference>
<dbReference type="SUPFAM" id="SSF53474">
    <property type="entry name" value="alpha/beta-Hydrolases"/>
    <property type="match status" value="1"/>
</dbReference>
<dbReference type="Proteomes" id="UP001296776">
    <property type="component" value="Unassembled WGS sequence"/>
</dbReference>
<dbReference type="InterPro" id="IPR029058">
    <property type="entry name" value="AB_hydrolase_fold"/>
</dbReference>
<dbReference type="AlphaFoldDB" id="A0AAJ0XB86"/>
<comment type="caution">
    <text evidence="2">The sequence shown here is derived from an EMBL/GenBank/DDBJ whole genome shotgun (WGS) entry which is preliminary data.</text>
</comment>
<protein>
    <submittedName>
        <fullName evidence="2">Alpha/beta hydrolase</fullName>
    </submittedName>
</protein>
<keyword evidence="3" id="KW-1185">Reference proteome</keyword>
<feature type="domain" description="AB hydrolase-1" evidence="1">
    <location>
        <begin position="93"/>
        <end position="155"/>
    </location>
</feature>
<reference evidence="2" key="1">
    <citation type="submission" date="2017-08" db="EMBL/GenBank/DDBJ databases">
        <authorList>
            <person name="Imhoff J.F."/>
            <person name="Rahn T."/>
            <person name="Kuenzel S."/>
            <person name="Neulinger S.C."/>
        </authorList>
    </citation>
    <scope>NUCLEOTIDE SEQUENCE</scope>
    <source>
        <strain evidence="2">DSM 11080</strain>
    </source>
</reference>
<accession>A0AAJ0XB86</accession>
<keyword evidence="2" id="KW-0378">Hydrolase</keyword>
<dbReference type="GO" id="GO:0016787">
    <property type="term" value="F:hydrolase activity"/>
    <property type="evidence" value="ECO:0007669"/>
    <property type="project" value="UniProtKB-KW"/>
</dbReference>
<reference evidence="2" key="2">
    <citation type="journal article" date="2020" name="Microorganisms">
        <title>Osmotic Adaptation and Compatible Solute Biosynthesis of Phototrophic Bacteria as Revealed from Genome Analyses.</title>
        <authorList>
            <person name="Imhoff J.F."/>
            <person name="Rahn T."/>
            <person name="Kunzel S."/>
            <person name="Keller A."/>
            <person name="Neulinger S.C."/>
        </authorList>
    </citation>
    <scope>NUCLEOTIDE SEQUENCE</scope>
    <source>
        <strain evidence="2">DSM 11080</strain>
    </source>
</reference>
<name>A0AAJ0XB86_9GAMM</name>
<evidence type="ECO:0000313" key="3">
    <source>
        <dbReference type="Proteomes" id="UP001296776"/>
    </source>
</evidence>
<dbReference type="Pfam" id="PF00561">
    <property type="entry name" value="Abhydrolase_1"/>
    <property type="match status" value="1"/>
</dbReference>
<evidence type="ECO:0000259" key="1">
    <source>
        <dbReference type="Pfam" id="PF00561"/>
    </source>
</evidence>
<dbReference type="EMBL" id="NRSJ01000026">
    <property type="protein sequence ID" value="MBK1705667.1"/>
    <property type="molecule type" value="Genomic_DNA"/>
</dbReference>
<sequence>MQIDFTSLLQEQLSAPFRLALEVRAPWEHGAGIATRPLLSLAPRGDGHPVLVLPLLLGSDLTMQPLRQVLRKQGYAATGWGLGVNLGPRSGTFDACLQRLRDLNLEHGRKVSLVGWSLGGLYARAMALKAPELVRQVISLGTPLRGPVAPAELWRIVQRTSGQPMGLPEEIGPLDQSLPVPASALFSRSDGIVPWRHSLEPTGPQAENIEIISSHFGLGAHPLALYAIADRLAQPEDRWRPFDRTGFSEWLYPRQGRF</sequence>
<dbReference type="Gene3D" id="3.40.50.1820">
    <property type="entry name" value="alpha/beta hydrolase"/>
    <property type="match status" value="1"/>
</dbReference>